<dbReference type="InterPro" id="IPR051311">
    <property type="entry name" value="DedA_domain"/>
</dbReference>
<evidence type="ECO:0000313" key="10">
    <source>
        <dbReference type="Proteomes" id="UP001526337"/>
    </source>
</evidence>
<keyword evidence="5 7" id="KW-0472">Membrane</keyword>
<dbReference type="InterPro" id="IPR032816">
    <property type="entry name" value="VTT_dom"/>
</dbReference>
<organism evidence="9 10">
    <name type="scientific">Gluconacetobacter entanii</name>
    <dbReference type="NCBI Taxonomy" id="108528"/>
    <lineage>
        <taxon>Bacteria</taxon>
        <taxon>Pseudomonadati</taxon>
        <taxon>Pseudomonadota</taxon>
        <taxon>Alphaproteobacteria</taxon>
        <taxon>Acetobacterales</taxon>
        <taxon>Acetobacteraceae</taxon>
        <taxon>Gluconacetobacter</taxon>
    </lineage>
</organism>
<dbReference type="PANTHER" id="PTHR42709:SF6">
    <property type="entry name" value="UNDECAPRENYL PHOSPHATE TRANSPORTER A"/>
    <property type="match status" value="1"/>
</dbReference>
<feature type="transmembrane region" description="Helical" evidence="7">
    <location>
        <begin position="109"/>
        <end position="127"/>
    </location>
</feature>
<gene>
    <name evidence="9" type="ORF">NO263_06780</name>
</gene>
<keyword evidence="4 7" id="KW-1133">Transmembrane helix</keyword>
<evidence type="ECO:0000256" key="5">
    <source>
        <dbReference type="ARBA" id="ARBA00023136"/>
    </source>
</evidence>
<keyword evidence="3 7" id="KW-0812">Transmembrane</keyword>
<comment type="caution">
    <text evidence="9">The sequence shown here is derived from an EMBL/GenBank/DDBJ whole genome shotgun (WGS) entry which is preliminary data.</text>
</comment>
<proteinExistence type="predicted"/>
<keyword evidence="10" id="KW-1185">Reference proteome</keyword>
<sequence length="221" mass="24029">MLHHLDYLFQHYGYGVITLIVMLESMGLPLPAETLIISASLYCAATHHMAIGWVAVAAIAGAVIGDNIGYIIGRTVGIPLLQRYGARLGLTPDRLLLGRFLFRRHGSEIVFFGRFIAVVRVFVALLAGANHMTWPRFMIFNAAGGICWAGGYAMLTYYLGHKIMQLSGPASVIGVIGVVVGVGGSAIFLRRNEKRLTEKAMQEARDDMNGSSPDKPSQKIP</sequence>
<dbReference type="Proteomes" id="UP001526337">
    <property type="component" value="Unassembled WGS sequence"/>
</dbReference>
<feature type="transmembrane region" description="Helical" evidence="7">
    <location>
        <begin position="166"/>
        <end position="189"/>
    </location>
</feature>
<dbReference type="RefSeq" id="WP_227744406.1">
    <property type="nucleotide sequence ID" value="NZ_JABJWD010000038.1"/>
</dbReference>
<evidence type="ECO:0000256" key="3">
    <source>
        <dbReference type="ARBA" id="ARBA00022692"/>
    </source>
</evidence>
<feature type="transmembrane region" description="Helical" evidence="7">
    <location>
        <begin position="50"/>
        <end position="72"/>
    </location>
</feature>
<feature type="compositionally biased region" description="Polar residues" evidence="6">
    <location>
        <begin position="209"/>
        <end position="221"/>
    </location>
</feature>
<dbReference type="EMBL" id="JANGSQ010000097">
    <property type="protein sequence ID" value="MCW4590282.1"/>
    <property type="molecule type" value="Genomic_DNA"/>
</dbReference>
<keyword evidence="2" id="KW-1003">Cell membrane</keyword>
<accession>A0ABT3K4D8</accession>
<feature type="transmembrane region" description="Helical" evidence="7">
    <location>
        <begin position="12"/>
        <end position="30"/>
    </location>
</feature>
<feature type="transmembrane region" description="Helical" evidence="7">
    <location>
        <begin position="139"/>
        <end position="160"/>
    </location>
</feature>
<evidence type="ECO:0000256" key="7">
    <source>
        <dbReference type="SAM" id="Phobius"/>
    </source>
</evidence>
<dbReference type="Pfam" id="PF09335">
    <property type="entry name" value="VTT_dom"/>
    <property type="match status" value="1"/>
</dbReference>
<comment type="subcellular location">
    <subcellularLocation>
        <location evidence="1">Cell membrane</location>
        <topology evidence="1">Multi-pass membrane protein</topology>
    </subcellularLocation>
</comment>
<reference evidence="9 10" key="1">
    <citation type="submission" date="2022-07" db="EMBL/GenBank/DDBJ databases">
        <title>Genome stability of Gluconacetobacter entanii AV429.</title>
        <authorList>
            <person name="Trcek J."/>
            <person name="Cepec E."/>
        </authorList>
    </citation>
    <scope>NUCLEOTIDE SEQUENCE [LARGE SCALE GENOMIC DNA]</scope>
    <source>
        <strain evidence="9 10">AV429_2022</strain>
    </source>
</reference>
<evidence type="ECO:0000256" key="4">
    <source>
        <dbReference type="ARBA" id="ARBA00022989"/>
    </source>
</evidence>
<dbReference type="PANTHER" id="PTHR42709">
    <property type="entry name" value="ALKALINE PHOSPHATASE LIKE PROTEIN"/>
    <property type="match status" value="1"/>
</dbReference>
<feature type="domain" description="VTT" evidence="8">
    <location>
        <begin position="43"/>
        <end position="157"/>
    </location>
</feature>
<feature type="compositionally biased region" description="Basic and acidic residues" evidence="6">
    <location>
        <begin position="199"/>
        <end position="208"/>
    </location>
</feature>
<evidence type="ECO:0000313" key="9">
    <source>
        <dbReference type="EMBL" id="MCW4590282.1"/>
    </source>
</evidence>
<protein>
    <submittedName>
        <fullName evidence="9">DedA family protein</fullName>
    </submittedName>
</protein>
<evidence type="ECO:0000256" key="2">
    <source>
        <dbReference type="ARBA" id="ARBA00022475"/>
    </source>
</evidence>
<feature type="region of interest" description="Disordered" evidence="6">
    <location>
        <begin position="199"/>
        <end position="221"/>
    </location>
</feature>
<name>A0ABT3K4D8_9PROT</name>
<evidence type="ECO:0000256" key="1">
    <source>
        <dbReference type="ARBA" id="ARBA00004651"/>
    </source>
</evidence>
<evidence type="ECO:0000259" key="8">
    <source>
        <dbReference type="Pfam" id="PF09335"/>
    </source>
</evidence>
<evidence type="ECO:0000256" key="6">
    <source>
        <dbReference type="SAM" id="MobiDB-lite"/>
    </source>
</evidence>